<evidence type="ECO:0000313" key="3">
    <source>
        <dbReference type="Proteomes" id="UP000007881"/>
    </source>
</evidence>
<dbReference type="RefSeq" id="WP_014436646.1">
    <property type="nucleotide sequence ID" value="NC_017080.1"/>
</dbReference>
<dbReference type="STRING" id="1142394.PSMK_12680"/>
<evidence type="ECO:0000259" key="1">
    <source>
        <dbReference type="Pfam" id="PF00248"/>
    </source>
</evidence>
<dbReference type="PANTHER" id="PTHR43312:SF1">
    <property type="entry name" value="NADP-DEPENDENT OXIDOREDUCTASE DOMAIN-CONTAINING PROTEIN"/>
    <property type="match status" value="1"/>
</dbReference>
<dbReference type="OrthoDB" id="9804790at2"/>
<reference evidence="2 3" key="1">
    <citation type="submission" date="2012-02" db="EMBL/GenBank/DDBJ databases">
        <title>Complete genome sequence of Phycisphaera mikurensis NBRC 102666.</title>
        <authorList>
            <person name="Ankai A."/>
            <person name="Hosoyama A."/>
            <person name="Terui Y."/>
            <person name="Sekine M."/>
            <person name="Fukai R."/>
            <person name="Kato Y."/>
            <person name="Nakamura S."/>
            <person name="Yamada-Narita S."/>
            <person name="Kawakoshi A."/>
            <person name="Fukunaga Y."/>
            <person name="Yamazaki S."/>
            <person name="Fujita N."/>
        </authorList>
    </citation>
    <scope>NUCLEOTIDE SEQUENCE [LARGE SCALE GENOMIC DNA]</scope>
    <source>
        <strain evidence="3">NBRC 102666 / KCTC 22515 / FYK2301M01</strain>
    </source>
</reference>
<sequence length="327" mass="34062">MRTRSLYTGGPAVPDVGLGCWQIGGGWAGDWDAAAAAGVLAAAYDAGVRFFDTADVYGGGASEEAVGRFVAGRDGCVVATKLGRAAGIFPGGYTEAALRSATEASLDRLGVERLDLTQLHCVPTGVLRRGEVFAWLRKQRDDGLIAAFGASVESVEEGMICLQDGGVSTLQVIFNAFRQDPLDELLATAAAAGVGVIVRLPLASGLLTGKLKQDTAFGAGDHRGFNRDGAAFNVGETFGGIPYERGVELSERFVEITRDAAGTPAQRALRWVLDHHAVSVAIPGASRPAQARGNAAASEMPELGGAVHGRLAALWRDEVAPHVRGPR</sequence>
<dbReference type="AlphaFoldDB" id="I0IDT9"/>
<dbReference type="InterPro" id="IPR036812">
    <property type="entry name" value="NAD(P)_OxRdtase_dom_sf"/>
</dbReference>
<gene>
    <name evidence="2" type="ordered locus">PSMK_12680</name>
</gene>
<dbReference type="HOGENOM" id="CLU_023205_2_3_0"/>
<dbReference type="EMBL" id="AP012338">
    <property type="protein sequence ID" value="BAM03427.1"/>
    <property type="molecule type" value="Genomic_DNA"/>
</dbReference>
<evidence type="ECO:0000313" key="2">
    <source>
        <dbReference type="EMBL" id="BAM03427.1"/>
    </source>
</evidence>
<dbReference type="Proteomes" id="UP000007881">
    <property type="component" value="Chromosome"/>
</dbReference>
<dbReference type="eggNOG" id="COG0667">
    <property type="taxonomic scope" value="Bacteria"/>
</dbReference>
<dbReference type="CDD" id="cd19086">
    <property type="entry name" value="AKR_AKR11C1"/>
    <property type="match status" value="1"/>
</dbReference>
<proteinExistence type="predicted"/>
<dbReference type="Gene3D" id="3.20.20.100">
    <property type="entry name" value="NADP-dependent oxidoreductase domain"/>
    <property type="match status" value="1"/>
</dbReference>
<accession>I0IDT9</accession>
<organism evidence="2 3">
    <name type="scientific">Phycisphaera mikurensis (strain NBRC 102666 / KCTC 22515 / FYK2301M01)</name>
    <dbReference type="NCBI Taxonomy" id="1142394"/>
    <lineage>
        <taxon>Bacteria</taxon>
        <taxon>Pseudomonadati</taxon>
        <taxon>Planctomycetota</taxon>
        <taxon>Phycisphaerae</taxon>
        <taxon>Phycisphaerales</taxon>
        <taxon>Phycisphaeraceae</taxon>
        <taxon>Phycisphaera</taxon>
    </lineage>
</organism>
<dbReference type="PANTHER" id="PTHR43312">
    <property type="entry name" value="D-THREO-ALDOSE 1-DEHYDROGENASE"/>
    <property type="match status" value="1"/>
</dbReference>
<dbReference type="InterPro" id="IPR023210">
    <property type="entry name" value="NADP_OxRdtase_dom"/>
</dbReference>
<keyword evidence="3" id="KW-1185">Reference proteome</keyword>
<protein>
    <submittedName>
        <fullName evidence="2">Aldo/keto reductase</fullName>
    </submittedName>
</protein>
<dbReference type="InterPro" id="IPR053135">
    <property type="entry name" value="AKR2_Oxidoreductase"/>
</dbReference>
<dbReference type="Pfam" id="PF00248">
    <property type="entry name" value="Aldo_ket_red"/>
    <property type="match status" value="1"/>
</dbReference>
<dbReference type="SUPFAM" id="SSF51430">
    <property type="entry name" value="NAD(P)-linked oxidoreductase"/>
    <property type="match status" value="1"/>
</dbReference>
<name>I0IDT9_PHYMF</name>
<dbReference type="KEGG" id="phm:PSMK_12680"/>
<feature type="domain" description="NADP-dependent oxidoreductase" evidence="1">
    <location>
        <begin position="16"/>
        <end position="313"/>
    </location>
</feature>